<sequence>MTQPAISQKLKRLEAEFGASLLARSGKRIELTKAGKLLYEESRKIFNAYQGLRSRLKSLAGVVQGTLKIATIYSIGLYELNPCLKHFLKKFPAVDLDVSFSHSPKIYQDLLERRIEIGFVAYPKEHSRLKILPFKNDNLILVTPPRHPLARHKQIKINKISGFEFIGFKKDIPTRVALDKIFKKYHVEAKVKLEFDNIETVKQAVEIGAGISILPSVTVKKEIDHGLLKGVHFSNVRLPRPLAAIIRRTEPLSPPAENFIKELGSAQTQTKPLDAR</sequence>
<dbReference type="Pfam" id="PF00126">
    <property type="entry name" value="HTH_1"/>
    <property type="match status" value="1"/>
</dbReference>
<keyword evidence="2" id="KW-0805">Transcription regulation</keyword>
<dbReference type="GO" id="GO:0003700">
    <property type="term" value="F:DNA-binding transcription factor activity"/>
    <property type="evidence" value="ECO:0007669"/>
    <property type="project" value="InterPro"/>
</dbReference>
<dbReference type="PANTHER" id="PTHR30126">
    <property type="entry name" value="HTH-TYPE TRANSCRIPTIONAL REGULATOR"/>
    <property type="match status" value="1"/>
</dbReference>
<organism evidence="6 7">
    <name type="scientific">Candidatus Falkowbacteria bacterium RIFCSPLOWO2_12_FULL_45_13</name>
    <dbReference type="NCBI Taxonomy" id="1797991"/>
    <lineage>
        <taxon>Bacteria</taxon>
        <taxon>Candidatus Falkowiibacteriota</taxon>
    </lineage>
</organism>
<dbReference type="EMBL" id="MFFY01000044">
    <property type="protein sequence ID" value="OGF30629.1"/>
    <property type="molecule type" value="Genomic_DNA"/>
</dbReference>
<protein>
    <recommendedName>
        <fullName evidence="5">HTH lysR-type domain-containing protein</fullName>
    </recommendedName>
</protein>
<comment type="caution">
    <text evidence="6">The sequence shown here is derived from an EMBL/GenBank/DDBJ whole genome shotgun (WGS) entry which is preliminary data.</text>
</comment>
<evidence type="ECO:0000313" key="6">
    <source>
        <dbReference type="EMBL" id="OGF30629.1"/>
    </source>
</evidence>
<evidence type="ECO:0000256" key="3">
    <source>
        <dbReference type="ARBA" id="ARBA00023125"/>
    </source>
</evidence>
<accession>A0A1F5SVI3</accession>
<dbReference type="Proteomes" id="UP000176915">
    <property type="component" value="Unassembled WGS sequence"/>
</dbReference>
<dbReference type="Pfam" id="PF03466">
    <property type="entry name" value="LysR_substrate"/>
    <property type="match status" value="1"/>
</dbReference>
<dbReference type="InterPro" id="IPR036390">
    <property type="entry name" value="WH_DNA-bd_sf"/>
</dbReference>
<dbReference type="Gene3D" id="1.10.10.10">
    <property type="entry name" value="Winged helix-like DNA-binding domain superfamily/Winged helix DNA-binding domain"/>
    <property type="match status" value="1"/>
</dbReference>
<proteinExistence type="inferred from homology"/>
<evidence type="ECO:0000313" key="7">
    <source>
        <dbReference type="Proteomes" id="UP000176915"/>
    </source>
</evidence>
<name>A0A1F5SVI3_9BACT</name>
<dbReference type="InterPro" id="IPR000847">
    <property type="entry name" value="LysR_HTH_N"/>
</dbReference>
<dbReference type="GO" id="GO:0000976">
    <property type="term" value="F:transcription cis-regulatory region binding"/>
    <property type="evidence" value="ECO:0007669"/>
    <property type="project" value="TreeGrafter"/>
</dbReference>
<keyword evidence="3" id="KW-0238">DNA-binding</keyword>
<dbReference type="Gene3D" id="3.40.190.290">
    <property type="match status" value="1"/>
</dbReference>
<gene>
    <name evidence="6" type="ORF">A3H09_03210</name>
</gene>
<reference evidence="6 7" key="1">
    <citation type="journal article" date="2016" name="Nat. Commun.">
        <title>Thousands of microbial genomes shed light on interconnected biogeochemical processes in an aquifer system.</title>
        <authorList>
            <person name="Anantharaman K."/>
            <person name="Brown C.T."/>
            <person name="Hug L.A."/>
            <person name="Sharon I."/>
            <person name="Castelle C.J."/>
            <person name="Probst A.J."/>
            <person name="Thomas B.C."/>
            <person name="Singh A."/>
            <person name="Wilkins M.J."/>
            <person name="Karaoz U."/>
            <person name="Brodie E.L."/>
            <person name="Williams K.H."/>
            <person name="Hubbard S.S."/>
            <person name="Banfield J.F."/>
        </authorList>
    </citation>
    <scope>NUCLEOTIDE SEQUENCE [LARGE SCALE GENOMIC DNA]</scope>
</reference>
<evidence type="ECO:0000256" key="4">
    <source>
        <dbReference type="ARBA" id="ARBA00023163"/>
    </source>
</evidence>
<feature type="domain" description="HTH lysR-type" evidence="5">
    <location>
        <begin position="1"/>
        <end position="32"/>
    </location>
</feature>
<evidence type="ECO:0000256" key="1">
    <source>
        <dbReference type="ARBA" id="ARBA00009437"/>
    </source>
</evidence>
<dbReference type="AlphaFoldDB" id="A0A1F5SVI3"/>
<dbReference type="InterPro" id="IPR036388">
    <property type="entry name" value="WH-like_DNA-bd_sf"/>
</dbReference>
<evidence type="ECO:0000256" key="2">
    <source>
        <dbReference type="ARBA" id="ARBA00023015"/>
    </source>
</evidence>
<dbReference type="InterPro" id="IPR005119">
    <property type="entry name" value="LysR_subst-bd"/>
</dbReference>
<comment type="similarity">
    <text evidence="1">Belongs to the LysR transcriptional regulatory family.</text>
</comment>
<dbReference type="SUPFAM" id="SSF53850">
    <property type="entry name" value="Periplasmic binding protein-like II"/>
    <property type="match status" value="1"/>
</dbReference>
<dbReference type="PROSITE" id="PS50931">
    <property type="entry name" value="HTH_LYSR"/>
    <property type="match status" value="1"/>
</dbReference>
<dbReference type="PANTHER" id="PTHR30126:SF40">
    <property type="entry name" value="HTH-TYPE TRANSCRIPTIONAL REGULATOR GLTR"/>
    <property type="match status" value="1"/>
</dbReference>
<evidence type="ECO:0000259" key="5">
    <source>
        <dbReference type="PROSITE" id="PS50931"/>
    </source>
</evidence>
<keyword evidence="4" id="KW-0804">Transcription</keyword>
<dbReference type="CDD" id="cd05466">
    <property type="entry name" value="PBP2_LTTR_substrate"/>
    <property type="match status" value="1"/>
</dbReference>
<dbReference type="SUPFAM" id="SSF46785">
    <property type="entry name" value="Winged helix' DNA-binding domain"/>
    <property type="match status" value="1"/>
</dbReference>